<evidence type="ECO:0000313" key="3">
    <source>
        <dbReference type="Proteomes" id="UP001604336"/>
    </source>
</evidence>
<reference evidence="3" key="1">
    <citation type="submission" date="2024-07" db="EMBL/GenBank/DDBJ databases">
        <title>Two chromosome-level genome assemblies of Korean endemic species Abeliophyllum distichum and Forsythia ovata (Oleaceae).</title>
        <authorList>
            <person name="Jang H."/>
        </authorList>
    </citation>
    <scope>NUCLEOTIDE SEQUENCE [LARGE SCALE GENOMIC DNA]</scope>
</reference>
<name>A0ABD1PBJ8_9LAMI</name>
<protein>
    <recommendedName>
        <fullName evidence="1">Putative plant transposon protein domain-containing protein</fullName>
    </recommendedName>
</protein>
<evidence type="ECO:0000313" key="2">
    <source>
        <dbReference type="EMBL" id="KAL2461270.1"/>
    </source>
</evidence>
<sequence length="175" mass="20282">MNKNHSRTYSINLELENGGIRLYTTKTIPRLEEFNPVEACCCVTRKYFEAAVRLSTNQLTLPCRVLHNIISHIIVPRKGYLDEVNHYVVFLLDSIFVRQKLDFPYIMLHHMDSVLRGTRAKALPYGMLLIKIFQHFKVSFRDAIDLLPKAIDIINTLTLKRMKNHQKGWAMGGPV</sequence>
<dbReference type="AlphaFoldDB" id="A0ABD1PBJ8"/>
<accession>A0ABD1PBJ8</accession>
<proteinExistence type="predicted"/>
<organism evidence="2 3">
    <name type="scientific">Abeliophyllum distichum</name>
    <dbReference type="NCBI Taxonomy" id="126358"/>
    <lineage>
        <taxon>Eukaryota</taxon>
        <taxon>Viridiplantae</taxon>
        <taxon>Streptophyta</taxon>
        <taxon>Embryophyta</taxon>
        <taxon>Tracheophyta</taxon>
        <taxon>Spermatophyta</taxon>
        <taxon>Magnoliopsida</taxon>
        <taxon>eudicotyledons</taxon>
        <taxon>Gunneridae</taxon>
        <taxon>Pentapetalae</taxon>
        <taxon>asterids</taxon>
        <taxon>lamiids</taxon>
        <taxon>Lamiales</taxon>
        <taxon>Oleaceae</taxon>
        <taxon>Forsythieae</taxon>
        <taxon>Abeliophyllum</taxon>
    </lineage>
</organism>
<keyword evidence="3" id="KW-1185">Reference proteome</keyword>
<dbReference type="Pfam" id="PF20167">
    <property type="entry name" value="Transposase_32"/>
    <property type="match status" value="1"/>
</dbReference>
<feature type="domain" description="Putative plant transposon protein" evidence="1">
    <location>
        <begin position="33"/>
        <end position="138"/>
    </location>
</feature>
<evidence type="ECO:0000259" key="1">
    <source>
        <dbReference type="Pfam" id="PF20167"/>
    </source>
</evidence>
<dbReference type="InterPro" id="IPR046796">
    <property type="entry name" value="Transposase_32_dom"/>
</dbReference>
<gene>
    <name evidence="2" type="ORF">Adt_44690</name>
</gene>
<comment type="caution">
    <text evidence="2">The sequence shown here is derived from an EMBL/GenBank/DDBJ whole genome shotgun (WGS) entry which is preliminary data.</text>
</comment>
<dbReference type="EMBL" id="JBFOLK010000014">
    <property type="protein sequence ID" value="KAL2461270.1"/>
    <property type="molecule type" value="Genomic_DNA"/>
</dbReference>
<dbReference type="Proteomes" id="UP001604336">
    <property type="component" value="Unassembled WGS sequence"/>
</dbReference>